<organism evidence="1">
    <name type="scientific">marine metagenome</name>
    <dbReference type="NCBI Taxonomy" id="408172"/>
    <lineage>
        <taxon>unclassified sequences</taxon>
        <taxon>metagenomes</taxon>
        <taxon>ecological metagenomes</taxon>
    </lineage>
</organism>
<gene>
    <name evidence="1" type="ORF">METZ01_LOCUS180432</name>
</gene>
<accession>A0A382CMY5</accession>
<dbReference type="EMBL" id="UINC01035336">
    <property type="protein sequence ID" value="SVB27578.1"/>
    <property type="molecule type" value="Genomic_DNA"/>
</dbReference>
<evidence type="ECO:0000313" key="1">
    <source>
        <dbReference type="EMBL" id="SVB27578.1"/>
    </source>
</evidence>
<proteinExistence type="predicted"/>
<name>A0A382CMY5_9ZZZZ</name>
<reference evidence="1" key="1">
    <citation type="submission" date="2018-05" db="EMBL/GenBank/DDBJ databases">
        <authorList>
            <person name="Lanie J.A."/>
            <person name="Ng W.-L."/>
            <person name="Kazmierczak K.M."/>
            <person name="Andrzejewski T.M."/>
            <person name="Davidsen T.M."/>
            <person name="Wayne K.J."/>
            <person name="Tettelin H."/>
            <person name="Glass J.I."/>
            <person name="Rusch D."/>
            <person name="Podicherti R."/>
            <person name="Tsui H.-C.T."/>
            <person name="Winkler M.E."/>
        </authorList>
    </citation>
    <scope>NUCLEOTIDE SEQUENCE</scope>
</reference>
<dbReference type="AlphaFoldDB" id="A0A382CMY5"/>
<protein>
    <submittedName>
        <fullName evidence="1">Uncharacterized protein</fullName>
    </submittedName>
</protein>
<sequence length="73" mass="8203">MTLAKAWRLDDCARYKKACTVDSHLQLISSRQPRCYSSGESAAGTVYVSGLYPWPAPDTFSNRRGQNIHRVTL</sequence>